<dbReference type="InterPro" id="IPR007159">
    <property type="entry name" value="SpoVT-AbrB_dom"/>
</dbReference>
<reference evidence="3 4" key="1">
    <citation type="submission" date="2019-07" db="EMBL/GenBank/DDBJ databases">
        <title>Genomic Encyclopedia of Type Strains, Phase IV (KMG-IV): sequencing the most valuable type-strain genomes for metagenomic binning, comparative biology and taxonomic classification.</title>
        <authorList>
            <person name="Goeker M."/>
        </authorList>
    </citation>
    <scope>NUCLEOTIDE SEQUENCE [LARGE SCALE GENOMIC DNA]</scope>
    <source>
        <strain evidence="3 4">SS015</strain>
    </source>
</reference>
<dbReference type="SMART" id="SM00966">
    <property type="entry name" value="SpoVT_AbrB"/>
    <property type="match status" value="1"/>
</dbReference>
<sequence>MKVTVKGRVTISRRVREKLGIRASEEVEFIEERGRVYIVKSESRRQKKGKFAQMRGTATAKMSTEDIMGLTRRDM</sequence>
<comment type="caution">
    <text evidence="3">The sequence shown here is derived from an EMBL/GenBank/DDBJ whole genome shotgun (WGS) entry which is preliminary data.</text>
</comment>
<dbReference type="RefSeq" id="WP_148896650.1">
    <property type="nucleotide sequence ID" value="NZ_VNIB01000012.1"/>
</dbReference>
<evidence type="ECO:0000256" key="1">
    <source>
        <dbReference type="PROSITE-ProRule" id="PRU01076"/>
    </source>
</evidence>
<dbReference type="NCBIfam" id="TIGR01439">
    <property type="entry name" value="lp_hng_hel_AbrB"/>
    <property type="match status" value="1"/>
</dbReference>
<evidence type="ECO:0000259" key="2">
    <source>
        <dbReference type="PROSITE" id="PS51740"/>
    </source>
</evidence>
<keyword evidence="4" id="KW-1185">Reference proteome</keyword>
<keyword evidence="1" id="KW-0238">DNA-binding</keyword>
<dbReference type="AlphaFoldDB" id="A0A5D3WIA1"/>
<dbReference type="InterPro" id="IPR037914">
    <property type="entry name" value="SpoVT-AbrB_sf"/>
</dbReference>
<feature type="domain" description="SpoVT-AbrB" evidence="2">
    <location>
        <begin position="1"/>
        <end position="44"/>
    </location>
</feature>
<gene>
    <name evidence="3" type="ORF">EDC39_11296</name>
</gene>
<name>A0A5D3WIA1_9BACT</name>
<dbReference type="OrthoDB" id="9810885at2"/>
<dbReference type="EMBL" id="VNIB01000012">
    <property type="protein sequence ID" value="TYO96808.1"/>
    <property type="molecule type" value="Genomic_DNA"/>
</dbReference>
<dbReference type="PROSITE" id="PS51740">
    <property type="entry name" value="SPOVT_ABRB"/>
    <property type="match status" value="1"/>
</dbReference>
<organism evidence="3 4">
    <name type="scientific">Geothermobacter ehrlichii</name>
    <dbReference type="NCBI Taxonomy" id="213224"/>
    <lineage>
        <taxon>Bacteria</taxon>
        <taxon>Pseudomonadati</taxon>
        <taxon>Thermodesulfobacteriota</taxon>
        <taxon>Desulfuromonadia</taxon>
        <taxon>Desulfuromonadales</taxon>
        <taxon>Geothermobacteraceae</taxon>
        <taxon>Geothermobacter</taxon>
    </lineage>
</organism>
<evidence type="ECO:0000313" key="4">
    <source>
        <dbReference type="Proteomes" id="UP000324159"/>
    </source>
</evidence>
<dbReference type="Proteomes" id="UP000324159">
    <property type="component" value="Unassembled WGS sequence"/>
</dbReference>
<evidence type="ECO:0000313" key="3">
    <source>
        <dbReference type="EMBL" id="TYO96808.1"/>
    </source>
</evidence>
<proteinExistence type="predicted"/>
<dbReference type="GO" id="GO:0003677">
    <property type="term" value="F:DNA binding"/>
    <property type="evidence" value="ECO:0007669"/>
    <property type="project" value="UniProtKB-UniRule"/>
</dbReference>
<protein>
    <submittedName>
        <fullName evidence="3">AbrB family transcriptional regulator</fullName>
    </submittedName>
</protein>
<accession>A0A5D3WIA1</accession>
<dbReference type="Gene3D" id="2.10.260.10">
    <property type="match status" value="1"/>
</dbReference>
<dbReference type="SUPFAM" id="SSF89447">
    <property type="entry name" value="AbrB/MazE/MraZ-like"/>
    <property type="match status" value="1"/>
</dbReference>